<dbReference type="InterPro" id="IPR036676">
    <property type="entry name" value="PurM-like_C_sf"/>
</dbReference>
<dbReference type="NCBIfam" id="TIGR00476">
    <property type="entry name" value="selD"/>
    <property type="match status" value="1"/>
</dbReference>
<dbReference type="SUPFAM" id="SSF56042">
    <property type="entry name" value="PurM C-terminal domain-like"/>
    <property type="match status" value="1"/>
</dbReference>
<gene>
    <name evidence="8" type="primary">selD</name>
    <name evidence="8" type="ORF">JF922_24050</name>
</gene>
<evidence type="ECO:0000256" key="3">
    <source>
        <dbReference type="ARBA" id="ARBA00022777"/>
    </source>
</evidence>
<dbReference type="Gene3D" id="3.30.1330.10">
    <property type="entry name" value="PurM-like, N-terminal domain"/>
    <property type="match status" value="1"/>
</dbReference>
<dbReference type="GO" id="GO:0005524">
    <property type="term" value="F:ATP binding"/>
    <property type="evidence" value="ECO:0007669"/>
    <property type="project" value="UniProtKB-KW"/>
</dbReference>
<evidence type="ECO:0000256" key="1">
    <source>
        <dbReference type="ARBA" id="ARBA00022679"/>
    </source>
</evidence>
<dbReference type="Pfam" id="PF02769">
    <property type="entry name" value="AIRS_C"/>
    <property type="match status" value="1"/>
</dbReference>
<dbReference type="Pfam" id="PF00586">
    <property type="entry name" value="AIRS"/>
    <property type="match status" value="1"/>
</dbReference>
<dbReference type="Proteomes" id="UP000612893">
    <property type="component" value="Unassembled WGS sequence"/>
</dbReference>
<dbReference type="EC" id="2.7.9.3" evidence="8"/>
<name>A0A934KEM2_9BACT</name>
<keyword evidence="1 8" id="KW-0808">Transferase</keyword>
<dbReference type="AlphaFoldDB" id="A0A934KEM2"/>
<dbReference type="InterPro" id="IPR036921">
    <property type="entry name" value="PurM-like_N_sf"/>
</dbReference>
<dbReference type="InterPro" id="IPR016188">
    <property type="entry name" value="PurM-like_N"/>
</dbReference>
<comment type="caution">
    <text evidence="8">The sequence shown here is derived from an EMBL/GenBank/DDBJ whole genome shotgun (WGS) entry which is preliminary data.</text>
</comment>
<dbReference type="NCBIfam" id="NF002098">
    <property type="entry name" value="PRK00943.1"/>
    <property type="match status" value="1"/>
</dbReference>
<accession>A0A934KEM2</accession>
<proteinExistence type="predicted"/>
<keyword evidence="3" id="KW-0418">Kinase</keyword>
<dbReference type="InterPro" id="IPR010918">
    <property type="entry name" value="PurM-like_C_dom"/>
</dbReference>
<dbReference type="Gene3D" id="3.90.650.10">
    <property type="entry name" value="PurM-like C-terminal domain"/>
    <property type="match status" value="1"/>
</dbReference>
<dbReference type="PANTHER" id="PTHR10256:SF0">
    <property type="entry name" value="INACTIVE SELENIDE, WATER DIKINASE-LIKE PROTEIN-RELATED"/>
    <property type="match status" value="1"/>
</dbReference>
<dbReference type="PANTHER" id="PTHR10256">
    <property type="entry name" value="SELENIDE, WATER DIKINASE"/>
    <property type="match status" value="1"/>
</dbReference>
<evidence type="ECO:0000256" key="4">
    <source>
        <dbReference type="ARBA" id="ARBA00022840"/>
    </source>
</evidence>
<keyword evidence="4" id="KW-0067">ATP-binding</keyword>
<sequence length="317" mass="32301">MELGQVLGALPAIDDPRVLIGAEAADDAAVFRIGPDRALVSTVDFFTPIVDDPAAFGAIAAANSLSDVYAMGGTPLFALSVLAFPRHLLAGGLVERIVAGGAAKLAQAGVPVVGGHSIDDDEPKFGYAVTGEIHPDRVVTARGARPGDELYLTKPLCSGLVATAVKRGLCPPELESAAIAVMSQLNRQAGEAMVAAGASAATDITGFGLLGHLANFHIGADVELAAVPVLPGVPELAAAGLFPSGSRRNYQALEESVDWGDLTEAERLLLCDAQTSGGLLVALQPGRVEAFLAAMAGAAYAPARIGVVTDGPIRVLR</sequence>
<evidence type="ECO:0000313" key="9">
    <source>
        <dbReference type="Proteomes" id="UP000612893"/>
    </source>
</evidence>
<reference evidence="8" key="1">
    <citation type="submission" date="2020-10" db="EMBL/GenBank/DDBJ databases">
        <title>Ca. Dormibacterota MAGs.</title>
        <authorList>
            <person name="Montgomery K."/>
        </authorList>
    </citation>
    <scope>NUCLEOTIDE SEQUENCE [LARGE SCALE GENOMIC DNA]</scope>
    <source>
        <strain evidence="8">SC8812_S17_10</strain>
    </source>
</reference>
<keyword evidence="9" id="KW-1185">Reference proteome</keyword>
<organism evidence="8 9">
    <name type="scientific">Candidatus Nephthysia bennettiae</name>
    <dbReference type="NCBI Taxonomy" id="3127016"/>
    <lineage>
        <taxon>Bacteria</taxon>
        <taxon>Bacillati</taxon>
        <taxon>Candidatus Dormiibacterota</taxon>
        <taxon>Candidatus Dormibacteria</taxon>
        <taxon>Candidatus Dormibacterales</taxon>
        <taxon>Candidatus Dormibacteraceae</taxon>
        <taxon>Candidatus Nephthysia</taxon>
    </lineage>
</organism>
<evidence type="ECO:0000256" key="2">
    <source>
        <dbReference type="ARBA" id="ARBA00022741"/>
    </source>
</evidence>
<evidence type="ECO:0000259" key="7">
    <source>
        <dbReference type="Pfam" id="PF02769"/>
    </source>
</evidence>
<feature type="domain" description="PurM-like N-terminal" evidence="6">
    <location>
        <begin position="26"/>
        <end position="133"/>
    </location>
</feature>
<dbReference type="GO" id="GO:0016260">
    <property type="term" value="P:selenocysteine biosynthetic process"/>
    <property type="evidence" value="ECO:0007669"/>
    <property type="project" value="TreeGrafter"/>
</dbReference>
<dbReference type="EMBL" id="JAEKNR010000234">
    <property type="protein sequence ID" value="MBJ7601133.1"/>
    <property type="molecule type" value="Genomic_DNA"/>
</dbReference>
<keyword evidence="5" id="KW-0711">Selenium</keyword>
<keyword evidence="2" id="KW-0547">Nucleotide-binding</keyword>
<dbReference type="InterPro" id="IPR004536">
    <property type="entry name" value="SPS/SelD"/>
</dbReference>
<dbReference type="PIRSF" id="PIRSF036407">
    <property type="entry name" value="Selenphspht_syn"/>
    <property type="match status" value="1"/>
</dbReference>
<dbReference type="GO" id="GO:0005737">
    <property type="term" value="C:cytoplasm"/>
    <property type="evidence" value="ECO:0007669"/>
    <property type="project" value="TreeGrafter"/>
</dbReference>
<evidence type="ECO:0000259" key="6">
    <source>
        <dbReference type="Pfam" id="PF00586"/>
    </source>
</evidence>
<feature type="domain" description="PurM-like C-terminal" evidence="7">
    <location>
        <begin position="145"/>
        <end position="312"/>
    </location>
</feature>
<evidence type="ECO:0000313" key="8">
    <source>
        <dbReference type="EMBL" id="MBJ7601133.1"/>
    </source>
</evidence>
<evidence type="ECO:0000256" key="5">
    <source>
        <dbReference type="ARBA" id="ARBA00023266"/>
    </source>
</evidence>
<protein>
    <submittedName>
        <fullName evidence="8">Selenide, water dikinase SelD</fullName>
        <ecNumber evidence="8">2.7.9.3</ecNumber>
    </submittedName>
</protein>
<dbReference type="SUPFAM" id="SSF55326">
    <property type="entry name" value="PurM N-terminal domain-like"/>
    <property type="match status" value="1"/>
</dbReference>
<dbReference type="GO" id="GO:0004756">
    <property type="term" value="F:selenide, water dikinase activity"/>
    <property type="evidence" value="ECO:0007669"/>
    <property type="project" value="UniProtKB-EC"/>
</dbReference>